<dbReference type="RefSeq" id="WP_103548787.1">
    <property type="nucleotide sequence ID" value="NZ_JBHJSK010000008.1"/>
</dbReference>
<dbReference type="PANTHER" id="PTHR43156:SF2">
    <property type="entry name" value="STAGE II SPORULATION PROTEIN E"/>
    <property type="match status" value="1"/>
</dbReference>
<dbReference type="GO" id="GO:0016791">
    <property type="term" value="F:phosphatase activity"/>
    <property type="evidence" value="ECO:0007669"/>
    <property type="project" value="TreeGrafter"/>
</dbReference>
<proteinExistence type="predicted"/>
<name>A0A2I0STZ2_9ACTN</name>
<dbReference type="PANTHER" id="PTHR43156">
    <property type="entry name" value="STAGE II SPORULATION PROTEIN E-RELATED"/>
    <property type="match status" value="1"/>
</dbReference>
<dbReference type="OrthoDB" id="163538at2"/>
<dbReference type="CDD" id="cd07043">
    <property type="entry name" value="STAS_anti-anti-sigma_factors"/>
    <property type="match status" value="1"/>
</dbReference>
<dbReference type="InterPro" id="IPR052016">
    <property type="entry name" value="Bact_Sigma-Reg"/>
</dbReference>
<dbReference type="InterPro" id="IPR036457">
    <property type="entry name" value="PPM-type-like_dom_sf"/>
</dbReference>
<feature type="coiled-coil region" evidence="2">
    <location>
        <begin position="137"/>
        <end position="164"/>
    </location>
</feature>
<evidence type="ECO:0000259" key="3">
    <source>
        <dbReference type="PROSITE" id="PS50801"/>
    </source>
</evidence>
<dbReference type="AlphaFoldDB" id="A0A2I0STZ2"/>
<dbReference type="SMART" id="SM00331">
    <property type="entry name" value="PP2C_SIG"/>
    <property type="match status" value="1"/>
</dbReference>
<dbReference type="InterPro" id="IPR035965">
    <property type="entry name" value="PAS-like_dom_sf"/>
</dbReference>
<dbReference type="SUPFAM" id="SSF55874">
    <property type="entry name" value="ATPase domain of HSP90 chaperone/DNA topoisomerase II/histidine kinase"/>
    <property type="match status" value="1"/>
</dbReference>
<evidence type="ECO:0000313" key="4">
    <source>
        <dbReference type="EMBL" id="PKT73417.1"/>
    </source>
</evidence>
<evidence type="ECO:0000256" key="1">
    <source>
        <dbReference type="ARBA" id="ARBA00022801"/>
    </source>
</evidence>
<evidence type="ECO:0000256" key="2">
    <source>
        <dbReference type="SAM" id="Coils"/>
    </source>
</evidence>
<evidence type="ECO:0000313" key="5">
    <source>
        <dbReference type="Proteomes" id="UP000236178"/>
    </source>
</evidence>
<dbReference type="Gene3D" id="3.60.40.10">
    <property type="entry name" value="PPM-type phosphatase domain"/>
    <property type="match status" value="1"/>
</dbReference>
<gene>
    <name evidence="4" type="ORF">CW362_08700</name>
</gene>
<dbReference type="InterPro" id="IPR036890">
    <property type="entry name" value="HATPase_C_sf"/>
</dbReference>
<dbReference type="EMBL" id="PJOS01000011">
    <property type="protein sequence ID" value="PKT73417.1"/>
    <property type="molecule type" value="Genomic_DNA"/>
</dbReference>
<dbReference type="Gene3D" id="3.30.450.20">
    <property type="entry name" value="PAS domain"/>
    <property type="match status" value="1"/>
</dbReference>
<organism evidence="4 5">
    <name type="scientific">Streptomyces populi</name>
    <dbReference type="NCBI Taxonomy" id="2058924"/>
    <lineage>
        <taxon>Bacteria</taxon>
        <taxon>Bacillati</taxon>
        <taxon>Actinomycetota</taxon>
        <taxon>Actinomycetes</taxon>
        <taxon>Kitasatosporales</taxon>
        <taxon>Streptomycetaceae</taxon>
        <taxon>Streptomyces</taxon>
    </lineage>
</organism>
<keyword evidence="1" id="KW-0378">Hydrolase</keyword>
<reference evidence="4 5" key="1">
    <citation type="submission" date="2017-12" db="EMBL/GenBank/DDBJ databases">
        <title>Streptomyces populusis sp. nov., a novel endophytic actinobacterium isolated from stems of Populus adenopoda Maxim.</title>
        <authorList>
            <person name="Wang Z."/>
        </authorList>
    </citation>
    <scope>NUCLEOTIDE SEQUENCE [LARGE SCALE GENOMIC DNA]</scope>
    <source>
        <strain evidence="4 5">A249</strain>
    </source>
</reference>
<dbReference type="InterPro" id="IPR002645">
    <property type="entry name" value="STAS_dom"/>
</dbReference>
<dbReference type="Pfam" id="PF13581">
    <property type="entry name" value="HATPase_c_2"/>
    <property type="match status" value="1"/>
</dbReference>
<dbReference type="InterPro" id="IPR003594">
    <property type="entry name" value="HATPase_dom"/>
</dbReference>
<dbReference type="Gene3D" id="3.30.565.10">
    <property type="entry name" value="Histidine kinase-like ATPase, C-terminal domain"/>
    <property type="match status" value="1"/>
</dbReference>
<dbReference type="SUPFAM" id="SSF52091">
    <property type="entry name" value="SpoIIaa-like"/>
    <property type="match status" value="1"/>
</dbReference>
<dbReference type="SMART" id="SM00387">
    <property type="entry name" value="HATPase_c"/>
    <property type="match status" value="1"/>
</dbReference>
<dbReference type="InterPro" id="IPR000014">
    <property type="entry name" value="PAS"/>
</dbReference>
<comment type="caution">
    <text evidence="4">The sequence shown here is derived from an EMBL/GenBank/DDBJ whole genome shotgun (WGS) entry which is preliminary data.</text>
</comment>
<dbReference type="InterPro" id="IPR013656">
    <property type="entry name" value="PAS_4"/>
</dbReference>
<dbReference type="NCBIfam" id="TIGR00229">
    <property type="entry name" value="sensory_box"/>
    <property type="match status" value="1"/>
</dbReference>
<protein>
    <recommendedName>
        <fullName evidence="3">STAS domain-containing protein</fullName>
    </recommendedName>
</protein>
<dbReference type="CDD" id="cd16936">
    <property type="entry name" value="HATPase_RsbW-like"/>
    <property type="match status" value="1"/>
</dbReference>
<dbReference type="Proteomes" id="UP000236178">
    <property type="component" value="Unassembled WGS sequence"/>
</dbReference>
<keyword evidence="5" id="KW-1185">Reference proteome</keyword>
<dbReference type="Pfam" id="PF07228">
    <property type="entry name" value="SpoIIE"/>
    <property type="match status" value="1"/>
</dbReference>
<dbReference type="Pfam" id="PF08448">
    <property type="entry name" value="PAS_4"/>
    <property type="match status" value="1"/>
</dbReference>
<dbReference type="InterPro" id="IPR036513">
    <property type="entry name" value="STAS_dom_sf"/>
</dbReference>
<dbReference type="SUPFAM" id="SSF81606">
    <property type="entry name" value="PP2C-like"/>
    <property type="match status" value="1"/>
</dbReference>
<feature type="domain" description="STAS" evidence="3">
    <location>
        <begin position="559"/>
        <end position="606"/>
    </location>
</feature>
<dbReference type="InterPro" id="IPR001932">
    <property type="entry name" value="PPM-type_phosphatase-like_dom"/>
</dbReference>
<dbReference type="PROSITE" id="PS50801">
    <property type="entry name" value="STAS"/>
    <property type="match status" value="1"/>
</dbReference>
<dbReference type="SUPFAM" id="SSF55785">
    <property type="entry name" value="PYP-like sensor domain (PAS domain)"/>
    <property type="match status" value="1"/>
</dbReference>
<accession>A0A2I0STZ2</accession>
<dbReference type="Gene3D" id="3.30.750.24">
    <property type="entry name" value="STAS domain"/>
    <property type="match status" value="1"/>
</dbReference>
<sequence length="648" mass="67375">MANTEDGTAAATGDADVVRAVFEQMPLMMAGLEGPEHRVVAANGAFRAGADRAAPAGATPHAVLPESVEQRVHEVYDRVLATGRTESSREWCVRTNTGGRVVEGFYDCTASPRTGADGTVKGVSVFVADVTDRVHERQAARDRTEEAEHRCAQARETVVELQRALFPEYLPVLPSVRVSALLSAEPGRRAGGDWFGVVDLPGGRVALVVGDVVGHDAAASAAMSQLRTVVLERLRSGEGPAAALAAADRFTERVPGARAATCCVAVLVPGDGRLVYASAGHPAPLLVAPDGTTRYLAHGAGPLGTGASYRDQDDRTPDGGVVLLYTEGVGERPGVTPSPGRTAPATTAAGTLLERAFGQGGPPGAAARTLEVLLCEGGHGEDATLLAAHRTPPVPAFETVLPAVVDSVRAIQFELGRWLLQLGCCDEDETAVQHAVVELVTNAVDHAYTEAEPPDTDRSVRVRARLTEDGTAVVEVADHGSWSDGGQPDPLRGRGLAMVELFTGAFTVDRGDASTDKGTTVRISHRLRRHVTVATGTAPTATRPGELRIEEEPDTVGRLVVRGGVDTTTAPRLRAGLMSASHGGTTDLTVDLSAVTHLAGAGVRVLHDTAALCGRNGRTGLTLIASAGSVAASVLDLADLPYTHDTAP</sequence>
<keyword evidence="2" id="KW-0175">Coiled coil</keyword>